<gene>
    <name evidence="5" type="primary">recX</name>
    <name evidence="8" type="ORF">A3E29_01045</name>
</gene>
<comment type="subcellular location">
    <subcellularLocation>
        <location evidence="1 5">Cytoplasm</location>
    </subcellularLocation>
</comment>
<evidence type="ECO:0000256" key="5">
    <source>
        <dbReference type="HAMAP-Rule" id="MF_01114"/>
    </source>
</evidence>
<feature type="domain" description="RecX first three-helical" evidence="7">
    <location>
        <begin position="3"/>
        <end position="42"/>
    </location>
</feature>
<evidence type="ECO:0000256" key="2">
    <source>
        <dbReference type="ARBA" id="ARBA00009695"/>
    </source>
</evidence>
<feature type="coiled-coil region" evidence="6">
    <location>
        <begin position="86"/>
        <end position="113"/>
    </location>
</feature>
<dbReference type="EMBL" id="MFEY01000004">
    <property type="protein sequence ID" value="OGE90699.1"/>
    <property type="molecule type" value="Genomic_DNA"/>
</dbReference>
<evidence type="ECO:0000313" key="9">
    <source>
        <dbReference type="Proteomes" id="UP000177682"/>
    </source>
</evidence>
<protein>
    <recommendedName>
        <fullName evidence="3 5">Regulatory protein RecX</fullName>
    </recommendedName>
</protein>
<dbReference type="AlphaFoldDB" id="A0A1F5PLE3"/>
<accession>A0A1F5PLE3</accession>
<evidence type="ECO:0000259" key="7">
    <source>
        <dbReference type="Pfam" id="PF21982"/>
    </source>
</evidence>
<sequence length="163" mass="18509">MNAYEKAVGLLKIRPHYSGELAKKLTLRGFKRQEVDEVINRLHDSGMLNDAQFAETFLANLIRFKTFGFYGLKVKLMQRGMASQDAEVLLKENLSLEQEQEIAERLLEKLQGKTLSVQSQDSGAGHLSQRERENLKMTNVKLAQKLSRKGFRSEVISSLLRAA</sequence>
<organism evidence="8 9">
    <name type="scientific">Candidatus Doudnabacteria bacterium RIFCSPHIGHO2_12_FULL_48_16</name>
    <dbReference type="NCBI Taxonomy" id="1817838"/>
    <lineage>
        <taxon>Bacteria</taxon>
        <taxon>Candidatus Doudnaibacteriota</taxon>
    </lineage>
</organism>
<evidence type="ECO:0000256" key="1">
    <source>
        <dbReference type="ARBA" id="ARBA00004496"/>
    </source>
</evidence>
<reference evidence="8 9" key="1">
    <citation type="journal article" date="2016" name="Nat. Commun.">
        <title>Thousands of microbial genomes shed light on interconnected biogeochemical processes in an aquifer system.</title>
        <authorList>
            <person name="Anantharaman K."/>
            <person name="Brown C.T."/>
            <person name="Hug L.A."/>
            <person name="Sharon I."/>
            <person name="Castelle C.J."/>
            <person name="Probst A.J."/>
            <person name="Thomas B.C."/>
            <person name="Singh A."/>
            <person name="Wilkins M.J."/>
            <person name="Karaoz U."/>
            <person name="Brodie E.L."/>
            <person name="Williams K.H."/>
            <person name="Hubbard S.S."/>
            <person name="Banfield J.F."/>
        </authorList>
    </citation>
    <scope>NUCLEOTIDE SEQUENCE [LARGE SCALE GENOMIC DNA]</scope>
</reference>
<evidence type="ECO:0000256" key="4">
    <source>
        <dbReference type="ARBA" id="ARBA00022490"/>
    </source>
</evidence>
<dbReference type="HAMAP" id="MF_01114">
    <property type="entry name" value="RecX"/>
    <property type="match status" value="1"/>
</dbReference>
<dbReference type="InterPro" id="IPR003783">
    <property type="entry name" value="Regulatory_RecX"/>
</dbReference>
<evidence type="ECO:0000313" key="8">
    <source>
        <dbReference type="EMBL" id="OGE90699.1"/>
    </source>
</evidence>
<dbReference type="Gene3D" id="1.10.10.10">
    <property type="entry name" value="Winged helix-like DNA-binding domain superfamily/Winged helix DNA-binding domain"/>
    <property type="match status" value="1"/>
</dbReference>
<comment type="similarity">
    <text evidence="2 5">Belongs to the RecX family.</text>
</comment>
<name>A0A1F5PLE3_9BACT</name>
<dbReference type="Proteomes" id="UP000177682">
    <property type="component" value="Unassembled WGS sequence"/>
</dbReference>
<dbReference type="GO" id="GO:0006282">
    <property type="term" value="P:regulation of DNA repair"/>
    <property type="evidence" value="ECO:0007669"/>
    <property type="project" value="UniProtKB-UniRule"/>
</dbReference>
<comment type="function">
    <text evidence="5">Modulates RecA activity.</text>
</comment>
<keyword evidence="6" id="KW-0175">Coiled coil</keyword>
<keyword evidence="4 5" id="KW-0963">Cytoplasm</keyword>
<evidence type="ECO:0000256" key="6">
    <source>
        <dbReference type="SAM" id="Coils"/>
    </source>
</evidence>
<dbReference type="InterPro" id="IPR036388">
    <property type="entry name" value="WH-like_DNA-bd_sf"/>
</dbReference>
<dbReference type="PANTHER" id="PTHR33602">
    <property type="entry name" value="REGULATORY PROTEIN RECX FAMILY PROTEIN"/>
    <property type="match status" value="1"/>
</dbReference>
<dbReference type="Pfam" id="PF21982">
    <property type="entry name" value="RecX_HTH1"/>
    <property type="match status" value="1"/>
</dbReference>
<comment type="caution">
    <text evidence="8">The sequence shown here is derived from an EMBL/GenBank/DDBJ whole genome shotgun (WGS) entry which is preliminary data.</text>
</comment>
<dbReference type="GO" id="GO:0005737">
    <property type="term" value="C:cytoplasm"/>
    <property type="evidence" value="ECO:0007669"/>
    <property type="project" value="UniProtKB-SubCell"/>
</dbReference>
<dbReference type="PANTHER" id="PTHR33602:SF1">
    <property type="entry name" value="REGULATORY PROTEIN RECX FAMILY PROTEIN"/>
    <property type="match status" value="1"/>
</dbReference>
<proteinExistence type="inferred from homology"/>
<evidence type="ECO:0000256" key="3">
    <source>
        <dbReference type="ARBA" id="ARBA00018111"/>
    </source>
</evidence>
<dbReference type="InterPro" id="IPR053926">
    <property type="entry name" value="RecX_HTH_1st"/>
</dbReference>